<dbReference type="Proteomes" id="UP000287969">
    <property type="component" value="Chromosome"/>
</dbReference>
<accession>A0A410Q900</accession>
<dbReference type="CDD" id="cd02440">
    <property type="entry name" value="AdoMet_MTases"/>
    <property type="match status" value="1"/>
</dbReference>
<name>A0A410Q900_9FIRM</name>
<dbReference type="Gene3D" id="3.40.50.150">
    <property type="entry name" value="Vaccinia Virus protein VP39"/>
    <property type="match status" value="1"/>
</dbReference>
<organism evidence="2 3">
    <name type="scientific">Acidilutibacter cellobiosedens</name>
    <dbReference type="NCBI Taxonomy" id="2507161"/>
    <lineage>
        <taxon>Bacteria</taxon>
        <taxon>Bacillati</taxon>
        <taxon>Bacillota</taxon>
        <taxon>Tissierellia</taxon>
        <taxon>Tissierellales</taxon>
        <taxon>Acidilutibacteraceae</taxon>
        <taxon>Acidilutibacter</taxon>
    </lineage>
</organism>
<gene>
    <name evidence="2" type="ORF">EQM13_01880</name>
</gene>
<dbReference type="InterPro" id="IPR029063">
    <property type="entry name" value="SAM-dependent_MTases_sf"/>
</dbReference>
<sequence length="299" mass="34328">MANTVWSENIQGILNLDLSREMRFRDDRKNLYLNLLGLKEGMTVVDIGCGPGTLTRKLSCWLGEKSRIIGIDRDTKFIDYARNKAMEQNLHNINYIEGDALSLPLEDNSVDACISYTVIEHLPNREFLSEQKRVCRLKGRVSVMYARPDKYIKTEPNLLLSPSEREEELLSKLFKTTYEVGERYHVGKYWPDSVELPKLFEKIGFKDIQADAVAIPIATDDSRNCYEEKIKIVEGEMKQLFESIDIGLKSNSDGLTSRELMELRQLVSGRFNKRINFIKEGVSLWDYTIVISQIVSGSK</sequence>
<dbReference type="KEGG" id="spoa:EQM13_01880"/>
<dbReference type="GO" id="GO:0032259">
    <property type="term" value="P:methylation"/>
    <property type="evidence" value="ECO:0007669"/>
    <property type="project" value="UniProtKB-KW"/>
</dbReference>
<keyword evidence="2" id="KW-0489">Methyltransferase</keyword>
<keyword evidence="3" id="KW-1185">Reference proteome</keyword>
<reference evidence="3" key="1">
    <citation type="submission" date="2019-01" db="EMBL/GenBank/DDBJ databases">
        <title>Draft genomes of a novel of Sporanaerobacter strains.</title>
        <authorList>
            <person name="Ma S."/>
        </authorList>
    </citation>
    <scope>NUCLEOTIDE SEQUENCE [LARGE SCALE GENOMIC DNA]</scope>
    <source>
        <strain evidence="3">NJN-17</strain>
    </source>
</reference>
<dbReference type="Pfam" id="PF13649">
    <property type="entry name" value="Methyltransf_25"/>
    <property type="match status" value="1"/>
</dbReference>
<evidence type="ECO:0000313" key="2">
    <source>
        <dbReference type="EMBL" id="QAT60408.1"/>
    </source>
</evidence>
<dbReference type="RefSeq" id="WP_128751793.1">
    <property type="nucleotide sequence ID" value="NZ_CP035282.1"/>
</dbReference>
<evidence type="ECO:0000259" key="1">
    <source>
        <dbReference type="Pfam" id="PF13649"/>
    </source>
</evidence>
<protein>
    <submittedName>
        <fullName evidence="2">Methyltransferase domain-containing protein</fullName>
    </submittedName>
</protein>
<proteinExistence type="predicted"/>
<dbReference type="SUPFAM" id="SSF53335">
    <property type="entry name" value="S-adenosyl-L-methionine-dependent methyltransferases"/>
    <property type="match status" value="1"/>
</dbReference>
<dbReference type="PANTHER" id="PTHR43591">
    <property type="entry name" value="METHYLTRANSFERASE"/>
    <property type="match status" value="1"/>
</dbReference>
<dbReference type="InterPro" id="IPR041698">
    <property type="entry name" value="Methyltransf_25"/>
</dbReference>
<dbReference type="EMBL" id="CP035282">
    <property type="protein sequence ID" value="QAT60408.1"/>
    <property type="molecule type" value="Genomic_DNA"/>
</dbReference>
<keyword evidence="2" id="KW-0808">Transferase</keyword>
<feature type="domain" description="Methyltransferase" evidence="1">
    <location>
        <begin position="44"/>
        <end position="139"/>
    </location>
</feature>
<evidence type="ECO:0000313" key="3">
    <source>
        <dbReference type="Proteomes" id="UP000287969"/>
    </source>
</evidence>
<dbReference type="AlphaFoldDB" id="A0A410Q900"/>
<dbReference type="OrthoDB" id="5522265at2"/>
<dbReference type="GO" id="GO:0008168">
    <property type="term" value="F:methyltransferase activity"/>
    <property type="evidence" value="ECO:0007669"/>
    <property type="project" value="UniProtKB-KW"/>
</dbReference>